<keyword evidence="1" id="KW-0812">Transmembrane</keyword>
<dbReference type="GO" id="GO:0007219">
    <property type="term" value="P:Notch signaling pathway"/>
    <property type="evidence" value="ECO:0007669"/>
    <property type="project" value="TreeGrafter"/>
</dbReference>
<dbReference type="Proteomes" id="UP000735302">
    <property type="component" value="Unassembled WGS sequence"/>
</dbReference>
<comment type="caution">
    <text evidence="2">The sequence shown here is derived from an EMBL/GenBank/DDBJ whole genome shotgun (WGS) entry which is preliminary data.</text>
</comment>
<dbReference type="PANTHER" id="PTHR45702:SF2">
    <property type="entry name" value="KUZBANIAN, ISOFORM A"/>
    <property type="match status" value="1"/>
</dbReference>
<proteinExistence type="predicted"/>
<protein>
    <submittedName>
        <fullName evidence="2">Adam 17-like protease</fullName>
    </submittedName>
</protein>
<accession>A0AAV3Z6M6</accession>
<gene>
    <name evidence="2" type="ORF">PoB_001672200</name>
</gene>
<dbReference type="AlphaFoldDB" id="A0AAV3Z6M6"/>
<evidence type="ECO:0000313" key="2">
    <source>
        <dbReference type="EMBL" id="GFN90216.1"/>
    </source>
</evidence>
<dbReference type="SUPFAM" id="SSF55486">
    <property type="entry name" value="Metalloproteases ('zincins'), catalytic domain"/>
    <property type="match status" value="1"/>
</dbReference>
<organism evidence="2 3">
    <name type="scientific">Plakobranchus ocellatus</name>
    <dbReference type="NCBI Taxonomy" id="259542"/>
    <lineage>
        <taxon>Eukaryota</taxon>
        <taxon>Metazoa</taxon>
        <taxon>Spiralia</taxon>
        <taxon>Lophotrochozoa</taxon>
        <taxon>Mollusca</taxon>
        <taxon>Gastropoda</taxon>
        <taxon>Heterobranchia</taxon>
        <taxon>Euthyneura</taxon>
        <taxon>Panpulmonata</taxon>
        <taxon>Sacoglossa</taxon>
        <taxon>Placobranchoidea</taxon>
        <taxon>Plakobranchidae</taxon>
        <taxon>Plakobranchus</taxon>
    </lineage>
</organism>
<name>A0AAV3Z6M6_9GAST</name>
<dbReference type="PANTHER" id="PTHR45702">
    <property type="entry name" value="ADAM10/ADAM17 METALLOPEPTIDASE FAMILY MEMBER"/>
    <property type="match status" value="1"/>
</dbReference>
<evidence type="ECO:0000256" key="1">
    <source>
        <dbReference type="SAM" id="Phobius"/>
    </source>
</evidence>
<dbReference type="InterPro" id="IPR024079">
    <property type="entry name" value="MetalloPept_cat_dom_sf"/>
</dbReference>
<keyword evidence="3" id="KW-1185">Reference proteome</keyword>
<keyword evidence="2" id="KW-0378">Hydrolase</keyword>
<keyword evidence="1" id="KW-1133">Transmembrane helix</keyword>
<dbReference type="EMBL" id="BLXT01002015">
    <property type="protein sequence ID" value="GFN90216.1"/>
    <property type="molecule type" value="Genomic_DNA"/>
</dbReference>
<keyword evidence="1" id="KW-0472">Membrane</keyword>
<sequence>MESDIGVLFTGLYVYILFLFPALSSGLRFYEILTPSDITVKILNGSSITTVVFYFINQKYVLKLSPDGGILHPEAIAKVVDENNLETEVTIGRNKIFSGTVEHDLSRRVTAVEVNGTWIIHILSPDDLISIEPLLWYDRNGDLNTMVAFQGWEYFRLEEGVLVKTVQCGGSERDTMVESSSERLCMTFPKSQWGSKQDEHLTDQSKANARPLFEHTFGEPEDLAKQRETDVDLEVKPANLSYGHNKNQSRKTLNLKAQHQERTSLRSLVLGLTSTKPYNRKRFRRSGTDGSEEATDCDVMVIVDYNLFRQLGADVQMTIATMIMVYKYSDEIFRRTKFRNNPSCGIVLTEFRIHTDYSSQETHYNADGQDFIEGIMLLAILRNSTNSSQFYYFCLVHLNCKRNLRPSVVGLSYPAGRNQWSSGVCGVYYEGGVTPSPSNVLLSVDADDMGINLIVKLYAIETRI</sequence>
<dbReference type="GO" id="GO:0006509">
    <property type="term" value="P:membrane protein ectodomain proteolysis"/>
    <property type="evidence" value="ECO:0007669"/>
    <property type="project" value="TreeGrafter"/>
</dbReference>
<dbReference type="InterPro" id="IPR051489">
    <property type="entry name" value="ADAM_Metalloproteinase"/>
</dbReference>
<evidence type="ECO:0000313" key="3">
    <source>
        <dbReference type="Proteomes" id="UP000735302"/>
    </source>
</evidence>
<reference evidence="2 3" key="1">
    <citation type="journal article" date="2021" name="Elife">
        <title>Chloroplast acquisition without the gene transfer in kleptoplastic sea slugs, Plakobranchus ocellatus.</title>
        <authorList>
            <person name="Maeda T."/>
            <person name="Takahashi S."/>
            <person name="Yoshida T."/>
            <person name="Shimamura S."/>
            <person name="Takaki Y."/>
            <person name="Nagai Y."/>
            <person name="Toyoda A."/>
            <person name="Suzuki Y."/>
            <person name="Arimoto A."/>
            <person name="Ishii H."/>
            <person name="Satoh N."/>
            <person name="Nishiyama T."/>
            <person name="Hasebe M."/>
            <person name="Maruyama T."/>
            <person name="Minagawa J."/>
            <person name="Obokata J."/>
            <person name="Shigenobu S."/>
        </authorList>
    </citation>
    <scope>NUCLEOTIDE SEQUENCE [LARGE SCALE GENOMIC DNA]</scope>
</reference>
<dbReference type="Gene3D" id="3.40.390.10">
    <property type="entry name" value="Collagenase (Catalytic Domain)"/>
    <property type="match status" value="1"/>
</dbReference>
<feature type="transmembrane region" description="Helical" evidence="1">
    <location>
        <begin position="6"/>
        <end position="26"/>
    </location>
</feature>
<keyword evidence="2" id="KW-0645">Protease</keyword>
<dbReference type="GO" id="GO:0004222">
    <property type="term" value="F:metalloendopeptidase activity"/>
    <property type="evidence" value="ECO:0007669"/>
    <property type="project" value="TreeGrafter"/>
</dbReference>
<dbReference type="GO" id="GO:0005886">
    <property type="term" value="C:plasma membrane"/>
    <property type="evidence" value="ECO:0007669"/>
    <property type="project" value="TreeGrafter"/>
</dbReference>